<keyword evidence="1" id="KW-0812">Transmembrane</keyword>
<keyword evidence="1" id="KW-1133">Transmembrane helix</keyword>
<feature type="transmembrane region" description="Helical" evidence="1">
    <location>
        <begin position="29"/>
        <end position="50"/>
    </location>
</feature>
<organism evidence="2 3">
    <name type="scientific">Thlaspi arvense</name>
    <name type="common">Field penny-cress</name>
    <dbReference type="NCBI Taxonomy" id="13288"/>
    <lineage>
        <taxon>Eukaryota</taxon>
        <taxon>Viridiplantae</taxon>
        <taxon>Streptophyta</taxon>
        <taxon>Embryophyta</taxon>
        <taxon>Tracheophyta</taxon>
        <taxon>Spermatophyta</taxon>
        <taxon>Magnoliopsida</taxon>
        <taxon>eudicotyledons</taxon>
        <taxon>Gunneridae</taxon>
        <taxon>Pentapetalae</taxon>
        <taxon>rosids</taxon>
        <taxon>malvids</taxon>
        <taxon>Brassicales</taxon>
        <taxon>Brassicaceae</taxon>
        <taxon>Thlaspideae</taxon>
        <taxon>Thlaspi</taxon>
    </lineage>
</organism>
<reference evidence="2 3" key="1">
    <citation type="submission" date="2022-03" db="EMBL/GenBank/DDBJ databases">
        <authorList>
            <person name="Nunn A."/>
            <person name="Chopra R."/>
            <person name="Nunn A."/>
            <person name="Contreras Garrido A."/>
        </authorList>
    </citation>
    <scope>NUCLEOTIDE SEQUENCE [LARGE SCALE GENOMIC DNA]</scope>
</reference>
<dbReference type="Pfam" id="PF12056">
    <property type="entry name" value="DUF3537"/>
    <property type="match status" value="1"/>
</dbReference>
<dbReference type="PANTHER" id="PTHR31963:SF4">
    <property type="entry name" value="GUSTATORY RECEPTOR"/>
    <property type="match status" value="1"/>
</dbReference>
<gene>
    <name evidence="2" type="ORF">TAV2_LOCUS12226</name>
</gene>
<dbReference type="AlphaFoldDB" id="A0AAU9S4H2"/>
<keyword evidence="1" id="KW-0472">Membrane</keyword>
<dbReference type="Proteomes" id="UP000836841">
    <property type="component" value="Unassembled WGS sequence"/>
</dbReference>
<evidence type="ECO:0000256" key="1">
    <source>
        <dbReference type="SAM" id="Phobius"/>
    </source>
</evidence>
<accession>A0AAU9S4H2</accession>
<keyword evidence="3" id="KW-1185">Reference proteome</keyword>
<evidence type="ECO:0008006" key="4">
    <source>
        <dbReference type="Google" id="ProtNLM"/>
    </source>
</evidence>
<dbReference type="PANTHER" id="PTHR31963">
    <property type="entry name" value="RAS GUANINE NUCLEOTIDE EXCHANGE FACTOR K"/>
    <property type="match status" value="1"/>
</dbReference>
<feature type="transmembrane region" description="Helical" evidence="1">
    <location>
        <begin position="242"/>
        <end position="265"/>
    </location>
</feature>
<name>A0AAU9S4H2_THLAR</name>
<proteinExistence type="predicted"/>
<dbReference type="InterPro" id="IPR021924">
    <property type="entry name" value="DUF3537"/>
</dbReference>
<evidence type="ECO:0000313" key="2">
    <source>
        <dbReference type="EMBL" id="CAH2057566.1"/>
    </source>
</evidence>
<dbReference type="EMBL" id="CAJVSB020000704">
    <property type="protein sequence ID" value="CAH2057566.1"/>
    <property type="molecule type" value="Genomic_DNA"/>
</dbReference>
<comment type="caution">
    <text evidence="2">The sequence shown here is derived from an EMBL/GenBank/DDBJ whole genome shotgun (WGS) entry which is preliminary data.</text>
</comment>
<sequence length="283" mass="31605">MAGKDFETSLRDDNLPSCSFMPPSDSSCAATFISYSTFVLLAIIVPFFVTTSSMFTMSLMITQPMIVKAASGSWCRCLSHSLLLFPSSLSPGSSQGVMISLSRVNSHGGLHQLLFLDALHEERLYVRRAYTRHLYKAFLSLTSILVPSFVVELAHKIVFFKTIDRVNKITAFPIPVDLPVLASSAMVSWVYRTGVTCEFQILRFEGFHELLESEGCGSDVAGLIFDEHMRIRRQLSTISHRFRFFIIACLVTITASQLGALWLIFQAKSPRTFFNSGGLLVLY</sequence>
<evidence type="ECO:0000313" key="3">
    <source>
        <dbReference type="Proteomes" id="UP000836841"/>
    </source>
</evidence>
<protein>
    <recommendedName>
        <fullName evidence="4">Transmembrane protein</fullName>
    </recommendedName>
</protein>